<dbReference type="Proteomes" id="UP000002037">
    <property type="component" value="Unassembled WGS sequence"/>
</dbReference>
<dbReference type="EMBL" id="GG692401">
    <property type="protein sequence ID" value="EER31479.1"/>
    <property type="molecule type" value="Genomic_DNA"/>
</dbReference>
<evidence type="ECO:0000313" key="2">
    <source>
        <dbReference type="Proteomes" id="UP000002037"/>
    </source>
</evidence>
<dbReference type="OrthoDB" id="4019045at2759"/>
<protein>
    <submittedName>
        <fullName evidence="1">Uncharacterized protein</fullName>
    </submittedName>
</protein>
<dbReference type="RefSeq" id="XP_002550911.1">
    <property type="nucleotide sequence ID" value="XM_002550865.1"/>
</dbReference>
<gene>
    <name evidence="1" type="ORF">CTRG_05209</name>
</gene>
<dbReference type="AlphaFoldDB" id="C5MGL6"/>
<dbReference type="GeneID" id="8299525"/>
<evidence type="ECO:0000313" key="1">
    <source>
        <dbReference type="EMBL" id="EER31479.1"/>
    </source>
</evidence>
<dbReference type="HOGENOM" id="CLU_1094144_0_0_1"/>
<proteinExistence type="predicted"/>
<reference evidence="1 2" key="1">
    <citation type="journal article" date="2009" name="Nature">
        <title>Evolution of pathogenicity and sexual reproduction in eight Candida genomes.</title>
        <authorList>
            <person name="Butler G."/>
            <person name="Rasmussen M.D."/>
            <person name="Lin M.F."/>
            <person name="Santos M.A."/>
            <person name="Sakthikumar S."/>
            <person name="Munro C.A."/>
            <person name="Rheinbay E."/>
            <person name="Grabherr M."/>
            <person name="Forche A."/>
            <person name="Reedy J.L."/>
            <person name="Agrafioti I."/>
            <person name="Arnaud M.B."/>
            <person name="Bates S."/>
            <person name="Brown A.J."/>
            <person name="Brunke S."/>
            <person name="Costanzo M.C."/>
            <person name="Fitzpatrick D.A."/>
            <person name="de Groot P.W."/>
            <person name="Harris D."/>
            <person name="Hoyer L.L."/>
            <person name="Hube B."/>
            <person name="Klis F.M."/>
            <person name="Kodira C."/>
            <person name="Lennard N."/>
            <person name="Logue M.E."/>
            <person name="Martin R."/>
            <person name="Neiman A.M."/>
            <person name="Nikolaou E."/>
            <person name="Quail M.A."/>
            <person name="Quinn J."/>
            <person name="Santos M.C."/>
            <person name="Schmitzberger F.F."/>
            <person name="Sherlock G."/>
            <person name="Shah P."/>
            <person name="Silverstein K.A."/>
            <person name="Skrzypek M.S."/>
            <person name="Soll D."/>
            <person name="Staggs R."/>
            <person name="Stansfield I."/>
            <person name="Stumpf M.P."/>
            <person name="Sudbery P.E."/>
            <person name="Srikantha T."/>
            <person name="Zeng Q."/>
            <person name="Berman J."/>
            <person name="Berriman M."/>
            <person name="Heitman J."/>
            <person name="Gow N.A."/>
            <person name="Lorenz M.C."/>
            <person name="Birren B.W."/>
            <person name="Kellis M."/>
            <person name="Cuomo C.A."/>
        </authorList>
    </citation>
    <scope>NUCLEOTIDE SEQUENCE [LARGE SCALE GENOMIC DNA]</scope>
    <source>
        <strain evidence="2">ATCC MYA-3404 / T1</strain>
    </source>
</reference>
<dbReference type="VEuPathDB" id="FungiDB:CTRG_05209"/>
<name>C5MGL6_CANTT</name>
<dbReference type="KEGG" id="ctp:CTRG_05209"/>
<keyword evidence="2" id="KW-1185">Reference proteome</keyword>
<accession>C5MGL6</accession>
<organism evidence="1 2">
    <name type="scientific">Candida tropicalis (strain ATCC MYA-3404 / T1)</name>
    <name type="common">Yeast</name>
    <dbReference type="NCBI Taxonomy" id="294747"/>
    <lineage>
        <taxon>Eukaryota</taxon>
        <taxon>Fungi</taxon>
        <taxon>Dikarya</taxon>
        <taxon>Ascomycota</taxon>
        <taxon>Saccharomycotina</taxon>
        <taxon>Pichiomycetes</taxon>
        <taxon>Debaryomycetaceae</taxon>
        <taxon>Candida/Lodderomyces clade</taxon>
        <taxon>Candida</taxon>
    </lineage>
</organism>
<sequence>MTSINKIITKYPIYDTVQIISNSELSHIKTTTSQLKINDLYNLLITSQPKPEYLIAIPLDSNSKFGDVLIFNNGIITLVLTQDSFTRIPNLKSKYGSNKIKQSKDEKNRIKLKLNQFESIPELKFIIDKLFNNVDIKIYYNELINENIGIFSNEKNFTKLPNNLNHLDLDNDEFYELITLCCNFENIIHDNDAFTCLNIDGELEIKTRYTLKHISSQKLKDLDWNILSLHNDNHHILLYKSNPNDITVFEVDRK</sequence>